<dbReference type="GO" id="GO:0016887">
    <property type="term" value="F:ATP hydrolysis activity"/>
    <property type="evidence" value="ECO:0007669"/>
    <property type="project" value="TreeGrafter"/>
</dbReference>
<name>A0AA35G7E4_9FIRM</name>
<dbReference type="GO" id="GO:0009898">
    <property type="term" value="C:cytoplasmic side of plasma membrane"/>
    <property type="evidence" value="ECO:0007669"/>
    <property type="project" value="TreeGrafter"/>
</dbReference>
<evidence type="ECO:0000259" key="2">
    <source>
        <dbReference type="Pfam" id="PF01656"/>
    </source>
</evidence>
<feature type="region of interest" description="Disordered" evidence="1">
    <location>
        <begin position="1"/>
        <end position="22"/>
    </location>
</feature>
<protein>
    <recommendedName>
        <fullName evidence="2">CobQ/CobB/MinD/ParA nucleotide binding domain-containing protein</fullName>
    </recommendedName>
</protein>
<sequence length="292" mass="30513">MSLSVPRPAFGRAASPSDPPPVAPSFRPRLLCAVWGPKGGVGKSTVAANLAAAIARTGRPVLALDLDLRAPALGVHFGLASPGGLATLLGEAVTTDTVRHHARPAPGAPGVHVLTASPSDLLSLGAEEADRLIAACLDAWDVVVADCASPIDEATTFAALRAATLVYLVVDQDRVAVETAWEALRLAADAGIPRDRVRLVVNRYLPGYGIPVSAIEQYLGLRARAVIPAQPLAYLRAVQEGKPCGLSLNGKPDNPWARLAADALGTEAPAAPRHGFLTRLFRRRTREVVGRG</sequence>
<dbReference type="PANTHER" id="PTHR43384">
    <property type="entry name" value="SEPTUM SITE-DETERMINING PROTEIN MIND HOMOLOG, CHLOROPLASTIC-RELATED"/>
    <property type="match status" value="1"/>
</dbReference>
<gene>
    <name evidence="3" type="ORF">caldi_08550</name>
</gene>
<organism evidence="3 4">
    <name type="scientific">Caldinitratiruptor microaerophilus</name>
    <dbReference type="NCBI Taxonomy" id="671077"/>
    <lineage>
        <taxon>Bacteria</taxon>
        <taxon>Bacillati</taxon>
        <taxon>Bacillota</taxon>
        <taxon>Clostridia</taxon>
        <taxon>Eubacteriales</taxon>
        <taxon>Symbiobacteriaceae</taxon>
        <taxon>Caldinitratiruptor</taxon>
    </lineage>
</organism>
<dbReference type="GO" id="GO:0005524">
    <property type="term" value="F:ATP binding"/>
    <property type="evidence" value="ECO:0007669"/>
    <property type="project" value="TreeGrafter"/>
</dbReference>
<dbReference type="Gene3D" id="3.40.50.300">
    <property type="entry name" value="P-loop containing nucleotide triphosphate hydrolases"/>
    <property type="match status" value="1"/>
</dbReference>
<reference evidence="3" key="1">
    <citation type="submission" date="2022-03" db="EMBL/GenBank/DDBJ databases">
        <title>Complete genome sequence of Caldinitratiruptor microaerophilus.</title>
        <authorList>
            <person name="Mukaiyama R."/>
            <person name="Nishiyama T."/>
            <person name="Ueda K."/>
        </authorList>
    </citation>
    <scope>NUCLEOTIDE SEQUENCE</scope>
    <source>
        <strain evidence="3">JCM 16183</strain>
    </source>
</reference>
<feature type="domain" description="CobQ/CobB/MinD/ParA nucleotide binding" evidence="2">
    <location>
        <begin position="33"/>
        <end position="229"/>
    </location>
</feature>
<proteinExistence type="predicted"/>
<dbReference type="InterPro" id="IPR002586">
    <property type="entry name" value="CobQ/CobB/MinD/ParA_Nub-bd_dom"/>
</dbReference>
<dbReference type="InterPro" id="IPR027417">
    <property type="entry name" value="P-loop_NTPase"/>
</dbReference>
<evidence type="ECO:0000256" key="1">
    <source>
        <dbReference type="SAM" id="MobiDB-lite"/>
    </source>
</evidence>
<dbReference type="Pfam" id="PF01656">
    <property type="entry name" value="CbiA"/>
    <property type="match status" value="1"/>
</dbReference>
<accession>A0AA35G7E4</accession>
<dbReference type="Proteomes" id="UP001163687">
    <property type="component" value="Chromosome"/>
</dbReference>
<evidence type="ECO:0000313" key="4">
    <source>
        <dbReference type="Proteomes" id="UP001163687"/>
    </source>
</evidence>
<dbReference type="GO" id="GO:0005829">
    <property type="term" value="C:cytosol"/>
    <property type="evidence" value="ECO:0007669"/>
    <property type="project" value="TreeGrafter"/>
</dbReference>
<dbReference type="PANTHER" id="PTHR43384:SF13">
    <property type="entry name" value="SLR0110 PROTEIN"/>
    <property type="match status" value="1"/>
</dbReference>
<keyword evidence="4" id="KW-1185">Reference proteome</keyword>
<evidence type="ECO:0000313" key="3">
    <source>
        <dbReference type="EMBL" id="BDG59765.1"/>
    </source>
</evidence>
<dbReference type="RefSeq" id="WP_264843864.1">
    <property type="nucleotide sequence ID" value="NZ_AP025628.1"/>
</dbReference>
<dbReference type="AlphaFoldDB" id="A0AA35G7E4"/>
<dbReference type="InterPro" id="IPR050625">
    <property type="entry name" value="ParA/MinD_ATPase"/>
</dbReference>
<dbReference type="GO" id="GO:0051782">
    <property type="term" value="P:negative regulation of cell division"/>
    <property type="evidence" value="ECO:0007669"/>
    <property type="project" value="TreeGrafter"/>
</dbReference>
<dbReference type="KEGG" id="cmic:caldi_08550"/>
<dbReference type="EMBL" id="AP025628">
    <property type="protein sequence ID" value="BDG59765.1"/>
    <property type="molecule type" value="Genomic_DNA"/>
</dbReference>
<dbReference type="SUPFAM" id="SSF52540">
    <property type="entry name" value="P-loop containing nucleoside triphosphate hydrolases"/>
    <property type="match status" value="1"/>
</dbReference>